<feature type="compositionally biased region" description="Basic and acidic residues" evidence="3">
    <location>
        <begin position="9"/>
        <end position="26"/>
    </location>
</feature>
<accession>A0A2Z6PIW6</accession>
<dbReference type="InterPro" id="IPR002182">
    <property type="entry name" value="NB-ARC"/>
</dbReference>
<keyword evidence="1" id="KW-0677">Repeat</keyword>
<dbReference type="Gene3D" id="3.80.10.10">
    <property type="entry name" value="Ribonuclease Inhibitor"/>
    <property type="match status" value="1"/>
</dbReference>
<dbReference type="InterPro" id="IPR027417">
    <property type="entry name" value="P-loop_NTPase"/>
</dbReference>
<dbReference type="Gene3D" id="1.10.10.10">
    <property type="entry name" value="Winged helix-like DNA-binding domain superfamily/Winged helix DNA-binding domain"/>
    <property type="match status" value="1"/>
</dbReference>
<keyword evidence="2" id="KW-0611">Plant defense</keyword>
<dbReference type="AlphaFoldDB" id="A0A2Z6PIW6"/>
<dbReference type="PRINTS" id="PR00364">
    <property type="entry name" value="DISEASERSIST"/>
</dbReference>
<name>A0A2Z6PIW6_TRISU</name>
<dbReference type="Proteomes" id="UP000242715">
    <property type="component" value="Unassembled WGS sequence"/>
</dbReference>
<evidence type="ECO:0000313" key="6">
    <source>
        <dbReference type="Proteomes" id="UP000242715"/>
    </source>
</evidence>
<dbReference type="PANTHER" id="PTHR36766:SF21">
    <property type="entry name" value="NB-ARC DOMAIN DISEASE RESISTANCE PROTEIN"/>
    <property type="match status" value="1"/>
</dbReference>
<feature type="domain" description="NB-ARC" evidence="4">
    <location>
        <begin position="102"/>
        <end position="231"/>
    </location>
</feature>
<dbReference type="OrthoDB" id="2016095at2759"/>
<dbReference type="EMBL" id="DF975135">
    <property type="protein sequence ID" value="GAU51440.1"/>
    <property type="molecule type" value="Genomic_DNA"/>
</dbReference>
<reference evidence="6" key="1">
    <citation type="journal article" date="2017" name="Front. Plant Sci.">
        <title>Climate Clever Clovers: New Paradigm to Reduce the Environmental Footprint of Ruminants by Breeding Low Methanogenic Forages Utilizing Haplotype Variation.</title>
        <authorList>
            <person name="Kaur P."/>
            <person name="Appels R."/>
            <person name="Bayer P.E."/>
            <person name="Keeble-Gagnere G."/>
            <person name="Wang J."/>
            <person name="Hirakawa H."/>
            <person name="Shirasawa K."/>
            <person name="Vercoe P."/>
            <person name="Stefanova K."/>
            <person name="Durmic Z."/>
            <person name="Nichols P."/>
            <person name="Revell C."/>
            <person name="Isobe S.N."/>
            <person name="Edwards D."/>
            <person name="Erskine W."/>
        </authorList>
    </citation>
    <scope>NUCLEOTIDE SEQUENCE [LARGE SCALE GENOMIC DNA]</scope>
    <source>
        <strain evidence="6">cv. Daliak</strain>
    </source>
</reference>
<gene>
    <name evidence="5" type="ORF">TSUD_413400</name>
</gene>
<dbReference type="PANTHER" id="PTHR36766">
    <property type="entry name" value="PLANT BROAD-SPECTRUM MILDEW RESISTANCE PROTEIN RPW8"/>
    <property type="match status" value="1"/>
</dbReference>
<evidence type="ECO:0000313" key="5">
    <source>
        <dbReference type="EMBL" id="GAU51440.1"/>
    </source>
</evidence>
<protein>
    <recommendedName>
        <fullName evidence="4">NB-ARC domain-containing protein</fullName>
    </recommendedName>
</protein>
<feature type="region of interest" description="Disordered" evidence="3">
    <location>
        <begin position="1"/>
        <end position="26"/>
    </location>
</feature>
<evidence type="ECO:0000256" key="3">
    <source>
        <dbReference type="SAM" id="MobiDB-lite"/>
    </source>
</evidence>
<dbReference type="Gene3D" id="1.10.8.430">
    <property type="entry name" value="Helical domain of apoptotic protease-activating factors"/>
    <property type="match status" value="1"/>
</dbReference>
<dbReference type="Gene3D" id="3.40.50.300">
    <property type="entry name" value="P-loop containing nucleotide triphosphate hydrolases"/>
    <property type="match status" value="1"/>
</dbReference>
<keyword evidence="6" id="KW-1185">Reference proteome</keyword>
<dbReference type="GO" id="GO:0043531">
    <property type="term" value="F:ADP binding"/>
    <property type="evidence" value="ECO:0007669"/>
    <property type="project" value="InterPro"/>
</dbReference>
<organism evidence="5 6">
    <name type="scientific">Trifolium subterraneum</name>
    <name type="common">Subterranean clover</name>
    <dbReference type="NCBI Taxonomy" id="3900"/>
    <lineage>
        <taxon>Eukaryota</taxon>
        <taxon>Viridiplantae</taxon>
        <taxon>Streptophyta</taxon>
        <taxon>Embryophyta</taxon>
        <taxon>Tracheophyta</taxon>
        <taxon>Spermatophyta</taxon>
        <taxon>Magnoliopsida</taxon>
        <taxon>eudicotyledons</taxon>
        <taxon>Gunneridae</taxon>
        <taxon>Pentapetalae</taxon>
        <taxon>rosids</taxon>
        <taxon>fabids</taxon>
        <taxon>Fabales</taxon>
        <taxon>Fabaceae</taxon>
        <taxon>Papilionoideae</taxon>
        <taxon>50 kb inversion clade</taxon>
        <taxon>NPAAA clade</taxon>
        <taxon>Hologalegina</taxon>
        <taxon>IRL clade</taxon>
        <taxon>Trifolieae</taxon>
        <taxon>Trifolium</taxon>
    </lineage>
</organism>
<proteinExistence type="predicted"/>
<dbReference type="InterPro" id="IPR032675">
    <property type="entry name" value="LRR_dom_sf"/>
</dbReference>
<dbReference type="InterPro" id="IPR042197">
    <property type="entry name" value="Apaf_helical"/>
</dbReference>
<dbReference type="GO" id="GO:0006952">
    <property type="term" value="P:defense response"/>
    <property type="evidence" value="ECO:0007669"/>
    <property type="project" value="UniProtKB-KW"/>
</dbReference>
<sequence length="987" mass="112469">MEPQQLNPPREEIKTPIKQNHPEEQKVNQRNLCSCLQLCLDGILQKKKKDDFDSSFSDDKQKLKGKDAKETLMKEILEILNKVPSGVPENSEFTVGLDLPLMKLKTELLKDGRSTVLITGMGGLGKTTLAKQLFRDEQVKGKFRGNILFVVFSKTPQLKTIVERLFEHRGYPVPEFDSDEDAVNLLGLLLKKIEGSPILLVLDDVWPGSEDLVEKFQFQISDYKILVTSRVALSRFDKTFILKPLVHEDAATLFRYYIQLGKSHSNIPDKDLIEKVVENCKGLPLAIKVIATSLSNRPYELWEKIVKELSQGRSILDSNTELLTRLQKVLDVLEDNPINKECFMDLALFPEDQRIPVAALIDIWAELYGLDNDGIEAMNIIKKLDSMNMANVEVARKNASDTENYYYNNHFIVLHDLLRELGNYQNTQGPIEQRKRLLIDINEYKRDQWLAEKQRGAMARILSKVVKLCVKLKPQQVPARTLSISIDETCASNWSQVQLDQVEVLILNLQTKQYSFPESMKEMSKLKALIVINHSFHPCELDNFEVLNSLSNLNRIRLERVSVPSFGTFKNLKKLSLYMCNTRLAFEKGSIQISDSFPNLEDLSIDYSKDLMALPSGVCDITSLRKISITNCHKLSSVSKDIGKLENLELLSLISCTDLVELPESIGRLLNLRLLDISNCLSLSSLPEEIGNLCNLRNLYMTSCASCELPLSVVNLENLKVICDEETAASWESFQSMMAWVLWSVQVLHRAVLGGIFKTLIASFRGSVVQIVEYLSWASELVAGAPKWVPMWGVDQKDRVKHRKPALRDDALIGTWLLWGVYVLYRVAWDTWWSILVVSFFSLDSKLLREGSLNATTWSEAIQNSEAQSRSERLKLFRDSEEFRSSRMFRGLQEFRGCLLVISHSEDEDVQKLNNERLSEANHSKTNQTPSYQSKGEASLQRKTWLYSTDLQVYSCSSYNGNFSNVSMSFSTHINMPKKELMTSSQH</sequence>
<dbReference type="Pfam" id="PF00931">
    <property type="entry name" value="NB-ARC"/>
    <property type="match status" value="1"/>
</dbReference>
<evidence type="ECO:0000256" key="1">
    <source>
        <dbReference type="ARBA" id="ARBA00022737"/>
    </source>
</evidence>
<evidence type="ECO:0000256" key="2">
    <source>
        <dbReference type="ARBA" id="ARBA00022821"/>
    </source>
</evidence>
<dbReference type="InterPro" id="IPR036388">
    <property type="entry name" value="WH-like_DNA-bd_sf"/>
</dbReference>
<dbReference type="SUPFAM" id="SSF52047">
    <property type="entry name" value="RNI-like"/>
    <property type="match status" value="1"/>
</dbReference>
<evidence type="ECO:0000259" key="4">
    <source>
        <dbReference type="Pfam" id="PF00931"/>
    </source>
</evidence>
<dbReference type="SUPFAM" id="SSF52540">
    <property type="entry name" value="P-loop containing nucleoside triphosphate hydrolases"/>
    <property type="match status" value="1"/>
</dbReference>